<evidence type="ECO:0000313" key="4">
    <source>
        <dbReference type="Proteomes" id="UP000242450"/>
    </source>
</evidence>
<reference evidence="3 4" key="1">
    <citation type="journal article" date="2018" name="Mol. Genet. Genomics">
        <title>The red deer Cervus elaphus genome CerEla1.0: sequencing, annotating, genes, and chromosomes.</title>
        <authorList>
            <person name="Bana N.A."/>
            <person name="Nyiri A."/>
            <person name="Nagy J."/>
            <person name="Frank K."/>
            <person name="Nagy T."/>
            <person name="Steger V."/>
            <person name="Schiller M."/>
            <person name="Lakatos P."/>
            <person name="Sugar L."/>
            <person name="Horn P."/>
            <person name="Barta E."/>
            <person name="Orosz L."/>
        </authorList>
    </citation>
    <scope>NUCLEOTIDE SEQUENCE [LARGE SCALE GENOMIC DNA]</scope>
    <source>
        <strain evidence="3">Hungarian</strain>
    </source>
</reference>
<protein>
    <submittedName>
        <fullName evidence="3">ACAD10</fullName>
    </submittedName>
</protein>
<dbReference type="InterPro" id="IPR023198">
    <property type="entry name" value="PGP-like_dom2"/>
</dbReference>
<gene>
    <name evidence="3" type="ORF">Celaphus_00000317</name>
</gene>
<comment type="caution">
    <text evidence="3">The sequence shown here is derived from an EMBL/GenBank/DDBJ whole genome shotgun (WGS) entry which is preliminary data.</text>
</comment>
<dbReference type="SFLD" id="SFLDS00003">
    <property type="entry name" value="Haloacid_Dehalogenase"/>
    <property type="match status" value="1"/>
</dbReference>
<feature type="region of interest" description="Disordered" evidence="2">
    <location>
        <begin position="1"/>
        <end position="60"/>
    </location>
</feature>
<sequence length="315" mass="34911">MTTSDTLIGQPLAGEGPGGLRRGWEASLEQRGPGRAVPPPPQRRRHRLSSSSTSANNPLSHNHLHFRLSAAVVVLLGPNMCLRRLLQSSQLQRAWRAAFLKHVQGRHLGARRWTHSGGGPYRAVIFDMGGVLLPSPGSVATEWEVQNHIPSGTIVKALISGGENGPWMKFMRAEITTEDFLQEFERLCSEISKTSVPVDSFFSLLTSERVTKQFPVMTEAIIQIWAKGLQTSVLSNNFYLPNGKSFLPLDWKQFDVVVESCMEGVCKPDPRMYKLCLERLSRQPSESIFLDDLGPNLKAAASLGIHTIKVMVTVF</sequence>
<dbReference type="FunFam" id="1.10.150.240:FF:000015">
    <property type="entry name" value="Acyl-CoA dehydrogenase family member 10"/>
    <property type="match status" value="1"/>
</dbReference>
<dbReference type="NCBIfam" id="TIGR02247">
    <property type="entry name" value="HAD-1A3-hyp"/>
    <property type="match status" value="1"/>
</dbReference>
<dbReference type="SUPFAM" id="SSF56784">
    <property type="entry name" value="HAD-like"/>
    <property type="match status" value="1"/>
</dbReference>
<dbReference type="Pfam" id="PF00702">
    <property type="entry name" value="Hydrolase"/>
    <property type="match status" value="1"/>
</dbReference>
<dbReference type="InterPro" id="IPR006439">
    <property type="entry name" value="HAD-SF_hydro_IA"/>
</dbReference>
<dbReference type="PRINTS" id="PR00413">
    <property type="entry name" value="HADHALOGNASE"/>
</dbReference>
<keyword evidence="1" id="KW-0007">Acetylation</keyword>
<dbReference type="PANTHER" id="PTHR47829:SF3">
    <property type="entry name" value="AMINOGLYCOSIDE PHOSPHOTRANSFERASE DOMAIN-CONTAINING PROTEIN"/>
    <property type="match status" value="1"/>
</dbReference>
<dbReference type="Gene3D" id="3.40.50.1000">
    <property type="entry name" value="HAD superfamily/HAD-like"/>
    <property type="match status" value="1"/>
</dbReference>
<dbReference type="Gene3D" id="1.10.150.240">
    <property type="entry name" value="Putative phosphatase, domain 2"/>
    <property type="match status" value="1"/>
</dbReference>
<dbReference type="PANTHER" id="PTHR47829">
    <property type="entry name" value="HYDROLASE, PUTATIVE (AFU_ORTHOLOGUE AFUA_1G12880)-RELATED"/>
    <property type="match status" value="1"/>
</dbReference>
<feature type="compositionally biased region" description="Low complexity" evidence="2">
    <location>
        <begin position="49"/>
        <end position="60"/>
    </location>
</feature>
<evidence type="ECO:0000313" key="3">
    <source>
        <dbReference type="EMBL" id="OWK14305.1"/>
    </source>
</evidence>
<organism evidence="3 4">
    <name type="scientific">Cervus elaphus hippelaphus</name>
    <name type="common">European red deer</name>
    <dbReference type="NCBI Taxonomy" id="46360"/>
    <lineage>
        <taxon>Eukaryota</taxon>
        <taxon>Metazoa</taxon>
        <taxon>Chordata</taxon>
        <taxon>Craniata</taxon>
        <taxon>Vertebrata</taxon>
        <taxon>Euteleostomi</taxon>
        <taxon>Mammalia</taxon>
        <taxon>Eutheria</taxon>
        <taxon>Laurasiatheria</taxon>
        <taxon>Artiodactyla</taxon>
        <taxon>Ruminantia</taxon>
        <taxon>Pecora</taxon>
        <taxon>Cervidae</taxon>
        <taxon>Cervinae</taxon>
        <taxon>Cervus</taxon>
    </lineage>
</organism>
<dbReference type="NCBIfam" id="TIGR01509">
    <property type="entry name" value="HAD-SF-IA-v3"/>
    <property type="match status" value="1"/>
</dbReference>
<accession>A0A212D7R8</accession>
<dbReference type="Proteomes" id="UP000242450">
    <property type="component" value="Chromosome 5"/>
</dbReference>
<dbReference type="AlphaFoldDB" id="A0A212D7R8"/>
<dbReference type="InterPro" id="IPR023214">
    <property type="entry name" value="HAD_sf"/>
</dbReference>
<dbReference type="OrthoDB" id="434771at2759"/>
<dbReference type="InterPro" id="IPR036412">
    <property type="entry name" value="HAD-like_sf"/>
</dbReference>
<dbReference type="SFLD" id="SFLDG01129">
    <property type="entry name" value="C1.5:_HAD__Beta-PGM__Phosphata"/>
    <property type="match status" value="1"/>
</dbReference>
<dbReference type="InterPro" id="IPR052898">
    <property type="entry name" value="ACAD10-like"/>
</dbReference>
<keyword evidence="4" id="KW-1185">Reference proteome</keyword>
<dbReference type="CDD" id="cd02603">
    <property type="entry name" value="HAD_sEH-N_like"/>
    <property type="match status" value="1"/>
</dbReference>
<evidence type="ECO:0000256" key="1">
    <source>
        <dbReference type="ARBA" id="ARBA00022990"/>
    </source>
</evidence>
<name>A0A212D7R8_CEREH</name>
<dbReference type="InterPro" id="IPR011945">
    <property type="entry name" value="HAD-SF_ppase_IA/epoxid_hydro_N"/>
</dbReference>
<dbReference type="EMBL" id="MKHE01000005">
    <property type="protein sequence ID" value="OWK14305.1"/>
    <property type="molecule type" value="Genomic_DNA"/>
</dbReference>
<evidence type="ECO:0000256" key="2">
    <source>
        <dbReference type="SAM" id="MobiDB-lite"/>
    </source>
</evidence>
<proteinExistence type="predicted"/>